<proteinExistence type="predicted"/>
<dbReference type="eggNOG" id="ENOG502QQW7">
    <property type="taxonomic scope" value="Eukaryota"/>
</dbReference>
<gene>
    <name evidence="4" type="ORF">VDBG_08132</name>
</gene>
<dbReference type="SUPFAM" id="SSF51412">
    <property type="entry name" value="Inosine monophosphate dehydrogenase (IMPDH)"/>
    <property type="match status" value="1"/>
</dbReference>
<evidence type="ECO:0000313" key="5">
    <source>
        <dbReference type="Proteomes" id="UP000008698"/>
    </source>
</evidence>
<dbReference type="PANTHER" id="PTHR32332:SF28">
    <property type="entry name" value="DIOXYGENASE FAMILY OXIDOREDUCTASE, PUTATIVE (AFU_ORTHOLOGUE AFUA_5G09600)-RELATED"/>
    <property type="match status" value="1"/>
</dbReference>
<dbReference type="HOGENOM" id="CLU_038732_1_0_1"/>
<evidence type="ECO:0000256" key="2">
    <source>
        <dbReference type="ARBA" id="ARBA00022643"/>
    </source>
</evidence>
<dbReference type="KEGG" id="val:VDBG_08132"/>
<dbReference type="InterPro" id="IPR004136">
    <property type="entry name" value="NMO"/>
</dbReference>
<dbReference type="OrthoDB" id="412383at2759"/>
<name>C9STA7_VERA1</name>
<keyword evidence="1" id="KW-0285">Flavoprotein</keyword>
<dbReference type="Proteomes" id="UP000008698">
    <property type="component" value="Unassembled WGS sequence"/>
</dbReference>
<dbReference type="CDD" id="cd04730">
    <property type="entry name" value="NPD_like"/>
    <property type="match status" value="1"/>
</dbReference>
<dbReference type="GeneID" id="9529851"/>
<keyword evidence="4" id="KW-0223">Dioxygenase</keyword>
<dbReference type="STRING" id="526221.C9STA7"/>
<keyword evidence="2" id="KW-0288">FMN</keyword>
<keyword evidence="3" id="KW-0560">Oxidoreductase</keyword>
<organism evidence="5">
    <name type="scientific">Verticillium alfalfae (strain VaMs.102 / ATCC MYA-4576 / FGSC 10136)</name>
    <name type="common">Verticillium wilt of alfalfa</name>
    <name type="synonym">Verticillium albo-atrum</name>
    <dbReference type="NCBI Taxonomy" id="526221"/>
    <lineage>
        <taxon>Eukaryota</taxon>
        <taxon>Fungi</taxon>
        <taxon>Dikarya</taxon>
        <taxon>Ascomycota</taxon>
        <taxon>Pezizomycotina</taxon>
        <taxon>Sordariomycetes</taxon>
        <taxon>Hypocreomycetidae</taxon>
        <taxon>Glomerellales</taxon>
        <taxon>Plectosphaerellaceae</taxon>
        <taxon>Verticillium</taxon>
    </lineage>
</organism>
<dbReference type="GO" id="GO:0018580">
    <property type="term" value="F:nitronate monooxygenase activity"/>
    <property type="evidence" value="ECO:0007669"/>
    <property type="project" value="InterPro"/>
</dbReference>
<dbReference type="GO" id="GO:0051213">
    <property type="term" value="F:dioxygenase activity"/>
    <property type="evidence" value="ECO:0007669"/>
    <property type="project" value="UniProtKB-KW"/>
</dbReference>
<dbReference type="AlphaFoldDB" id="C9STA7"/>
<evidence type="ECO:0000256" key="1">
    <source>
        <dbReference type="ARBA" id="ARBA00022630"/>
    </source>
</evidence>
<evidence type="ECO:0000313" key="4">
    <source>
        <dbReference type="EMBL" id="EEY22022.1"/>
    </source>
</evidence>
<dbReference type="OMA" id="IDDLPSC"/>
<dbReference type="Pfam" id="PF03060">
    <property type="entry name" value="NMO"/>
    <property type="match status" value="1"/>
</dbReference>
<dbReference type="RefSeq" id="XP_003001873.1">
    <property type="nucleotide sequence ID" value="XM_003001827.1"/>
</dbReference>
<dbReference type="Gene3D" id="3.20.20.70">
    <property type="entry name" value="Aldolase class I"/>
    <property type="match status" value="1"/>
</dbReference>
<sequence length="330" mass="35875">MPFDTELTRRLGIKVPIVQGGMQHVGTADLASAVSNAGALGIITALIFPTPDALRAEIKRCRTLTKNPFGVNLTLLPALVPPDYAAYARAIIEEGVTIVETAGNSPGPVITQLKRAGVTVLYKCTSIRHAQSAVKLGVDFSLHRWLRVRWARRESDITNLILLSRARQSLKVPFIASGGFADGQGLAAALCLGASGINMGTRFMCTVEAPIHHSIKEQIVKAQETDTELLLRRWRNTTRLFRNDVALEALKVERESTTGKFEEIAPLMSGKRGKEAFVNGDPNYGVWTAGQVIGLIHDIPTVDVLVTRIEKEAEAALKDRLSLLKPAAKL</sequence>
<keyword evidence="5" id="KW-1185">Reference proteome</keyword>
<dbReference type="PANTHER" id="PTHR32332">
    <property type="entry name" value="2-NITROPROPANE DIOXYGENASE"/>
    <property type="match status" value="1"/>
</dbReference>
<evidence type="ECO:0000256" key="3">
    <source>
        <dbReference type="ARBA" id="ARBA00023002"/>
    </source>
</evidence>
<dbReference type="EMBL" id="DS985224">
    <property type="protein sequence ID" value="EEY22022.1"/>
    <property type="molecule type" value="Genomic_DNA"/>
</dbReference>
<reference evidence="5" key="1">
    <citation type="journal article" date="2011" name="PLoS Pathog.">
        <title>Comparative genomics yields insights into niche adaptation of plant vascular wilt pathogens.</title>
        <authorList>
            <person name="Klosterman S.J."/>
            <person name="Subbarao K.V."/>
            <person name="Kang S."/>
            <person name="Veronese P."/>
            <person name="Gold S.E."/>
            <person name="Thomma B.P.H.J."/>
            <person name="Chen Z."/>
            <person name="Henrissat B."/>
            <person name="Lee Y.-H."/>
            <person name="Park J."/>
            <person name="Garcia-Pedrajas M.D."/>
            <person name="Barbara D.J."/>
            <person name="Anchieta A."/>
            <person name="de Jonge R."/>
            <person name="Santhanam P."/>
            <person name="Maruthachalam K."/>
            <person name="Atallah Z."/>
            <person name="Amyotte S.G."/>
            <person name="Paz Z."/>
            <person name="Inderbitzin P."/>
            <person name="Hayes R.J."/>
            <person name="Heiman D.I."/>
            <person name="Young S."/>
            <person name="Zeng Q."/>
            <person name="Engels R."/>
            <person name="Galagan J."/>
            <person name="Cuomo C.A."/>
            <person name="Dobinson K.F."/>
            <person name="Ma L.-J."/>
        </authorList>
    </citation>
    <scope>NUCLEOTIDE SEQUENCE [LARGE SCALE GENOMIC DNA]</scope>
    <source>
        <strain evidence="5">VaMs.102 / ATCC MYA-4576 / FGSC 10136</strain>
    </source>
</reference>
<dbReference type="InterPro" id="IPR013785">
    <property type="entry name" value="Aldolase_TIM"/>
</dbReference>
<accession>C9STA7</accession>
<protein>
    <submittedName>
        <fullName evidence="4">2-nitropropane dioxygenase</fullName>
    </submittedName>
</protein>